<keyword evidence="3" id="KW-1185">Reference proteome</keyword>
<accession>A0A397HT12</accession>
<protein>
    <submittedName>
        <fullName evidence="2">Uncharacterized protein</fullName>
    </submittedName>
</protein>
<name>A0A397HT12_ASPTH</name>
<feature type="region of interest" description="Disordered" evidence="1">
    <location>
        <begin position="1"/>
        <end position="20"/>
    </location>
</feature>
<proteinExistence type="predicted"/>
<feature type="region of interest" description="Disordered" evidence="1">
    <location>
        <begin position="26"/>
        <end position="47"/>
    </location>
</feature>
<dbReference type="VEuPathDB" id="FungiDB:CDV56_107175"/>
<dbReference type="Proteomes" id="UP000215305">
    <property type="component" value="Unassembled WGS sequence"/>
</dbReference>
<feature type="compositionally biased region" description="Polar residues" evidence="1">
    <location>
        <begin position="1"/>
        <end position="11"/>
    </location>
</feature>
<evidence type="ECO:0000313" key="2">
    <source>
        <dbReference type="EMBL" id="RHZ64706.1"/>
    </source>
</evidence>
<organism evidence="2 3">
    <name type="scientific">Aspergillus thermomutatus</name>
    <name type="common">Neosartorya pseudofischeri</name>
    <dbReference type="NCBI Taxonomy" id="41047"/>
    <lineage>
        <taxon>Eukaryota</taxon>
        <taxon>Fungi</taxon>
        <taxon>Dikarya</taxon>
        <taxon>Ascomycota</taxon>
        <taxon>Pezizomycotina</taxon>
        <taxon>Eurotiomycetes</taxon>
        <taxon>Eurotiomycetidae</taxon>
        <taxon>Eurotiales</taxon>
        <taxon>Aspergillaceae</taxon>
        <taxon>Aspergillus</taxon>
        <taxon>Aspergillus subgen. Fumigati</taxon>
    </lineage>
</organism>
<dbReference type="OrthoDB" id="4341621at2759"/>
<sequence>MDVTQATTANTRGLLLKGYRRRQTSYPVSYSPENIHETPPLNRPRNHSRLARRGGVVRMRKDIYPEICSVIKERLREVRIPSPSASPWKARHELEAKQMS</sequence>
<dbReference type="Gene3D" id="1.10.20.10">
    <property type="entry name" value="Histone, subunit A"/>
    <property type="match status" value="1"/>
</dbReference>
<evidence type="ECO:0000313" key="3">
    <source>
        <dbReference type="Proteomes" id="UP000215305"/>
    </source>
</evidence>
<dbReference type="InterPro" id="IPR009072">
    <property type="entry name" value="Histone-fold"/>
</dbReference>
<gene>
    <name evidence="2" type="ORF">CDV56_107175</name>
</gene>
<evidence type="ECO:0000256" key="1">
    <source>
        <dbReference type="SAM" id="MobiDB-lite"/>
    </source>
</evidence>
<dbReference type="GO" id="GO:0046982">
    <property type="term" value="F:protein heterodimerization activity"/>
    <property type="evidence" value="ECO:0007669"/>
    <property type="project" value="InterPro"/>
</dbReference>
<dbReference type="GeneID" id="38129149"/>
<dbReference type="EMBL" id="NKHU02000021">
    <property type="protein sequence ID" value="RHZ64706.1"/>
    <property type="molecule type" value="Genomic_DNA"/>
</dbReference>
<dbReference type="AlphaFoldDB" id="A0A397HT12"/>
<reference evidence="2" key="1">
    <citation type="submission" date="2018-08" db="EMBL/GenBank/DDBJ databases">
        <title>Draft genome sequence of azole-resistant Aspergillus thermomutatus (Neosartorya pseudofischeri) strain HMR AF 39, isolated from a human nasal aspirate.</title>
        <authorList>
            <person name="Parent-Michaud M."/>
            <person name="Dufresne P.J."/>
            <person name="Fournier E."/>
            <person name="Martineau C."/>
            <person name="Moreira S."/>
            <person name="Perkins V."/>
            <person name="De Repentigny L."/>
            <person name="Dufresne S.F."/>
        </authorList>
    </citation>
    <scope>NUCLEOTIDE SEQUENCE [LARGE SCALE GENOMIC DNA]</scope>
    <source>
        <strain evidence="2">HMR AF 39</strain>
    </source>
</reference>
<dbReference type="RefSeq" id="XP_026617601.1">
    <property type="nucleotide sequence ID" value="XM_026760794.1"/>
</dbReference>
<comment type="caution">
    <text evidence="2">The sequence shown here is derived from an EMBL/GenBank/DDBJ whole genome shotgun (WGS) entry which is preliminary data.</text>
</comment>